<proteinExistence type="predicted"/>
<evidence type="ECO:0000313" key="2">
    <source>
        <dbReference type="EMBL" id="PKU61675.1"/>
    </source>
</evidence>
<dbReference type="Proteomes" id="UP000233837">
    <property type="component" value="Unassembled WGS sequence"/>
</dbReference>
<organism evidence="2 3">
    <name type="scientific">Dendrobium catenatum</name>
    <dbReference type="NCBI Taxonomy" id="906689"/>
    <lineage>
        <taxon>Eukaryota</taxon>
        <taxon>Viridiplantae</taxon>
        <taxon>Streptophyta</taxon>
        <taxon>Embryophyta</taxon>
        <taxon>Tracheophyta</taxon>
        <taxon>Spermatophyta</taxon>
        <taxon>Magnoliopsida</taxon>
        <taxon>Liliopsida</taxon>
        <taxon>Asparagales</taxon>
        <taxon>Orchidaceae</taxon>
        <taxon>Epidendroideae</taxon>
        <taxon>Malaxideae</taxon>
        <taxon>Dendrobiinae</taxon>
        <taxon>Dendrobium</taxon>
    </lineage>
</organism>
<evidence type="ECO:0000313" key="3">
    <source>
        <dbReference type="Proteomes" id="UP000233837"/>
    </source>
</evidence>
<evidence type="ECO:0000256" key="1">
    <source>
        <dbReference type="SAM" id="Phobius"/>
    </source>
</evidence>
<protein>
    <submittedName>
        <fullName evidence="2">Uncharacterized protein</fullName>
    </submittedName>
</protein>
<keyword evidence="3" id="KW-1185">Reference proteome</keyword>
<keyword evidence="1" id="KW-0812">Transmembrane</keyword>
<keyword evidence="1" id="KW-1133">Transmembrane helix</keyword>
<reference evidence="2 3" key="2">
    <citation type="journal article" date="2017" name="Nature">
        <title>The Apostasia genome and the evolution of orchids.</title>
        <authorList>
            <person name="Zhang G.Q."/>
            <person name="Liu K.W."/>
            <person name="Li Z."/>
            <person name="Lohaus R."/>
            <person name="Hsiao Y.Y."/>
            <person name="Niu S.C."/>
            <person name="Wang J.Y."/>
            <person name="Lin Y.C."/>
            <person name="Xu Q."/>
            <person name="Chen L.J."/>
            <person name="Yoshida K."/>
            <person name="Fujiwara S."/>
            <person name="Wang Z.W."/>
            <person name="Zhang Y.Q."/>
            <person name="Mitsuda N."/>
            <person name="Wang M."/>
            <person name="Liu G.H."/>
            <person name="Pecoraro L."/>
            <person name="Huang H.X."/>
            <person name="Xiao X.J."/>
            <person name="Lin M."/>
            <person name="Wu X.Y."/>
            <person name="Wu W.L."/>
            <person name="Chen Y.Y."/>
            <person name="Chang S.B."/>
            <person name="Sakamoto S."/>
            <person name="Ohme-Takagi M."/>
            <person name="Yagi M."/>
            <person name="Zeng S.J."/>
            <person name="Shen C.Y."/>
            <person name="Yeh C.M."/>
            <person name="Luo Y.B."/>
            <person name="Tsai W.C."/>
            <person name="Van de Peer Y."/>
            <person name="Liu Z.J."/>
        </authorList>
    </citation>
    <scope>NUCLEOTIDE SEQUENCE [LARGE SCALE GENOMIC DNA]</scope>
    <source>
        <tissue evidence="2">The whole plant</tissue>
    </source>
</reference>
<name>A0A2I0VE40_9ASPA</name>
<dbReference type="AlphaFoldDB" id="A0A2I0VE40"/>
<feature type="transmembrane region" description="Helical" evidence="1">
    <location>
        <begin position="6"/>
        <end position="22"/>
    </location>
</feature>
<accession>A0A2I0VE40</accession>
<dbReference type="EMBL" id="KZ503752">
    <property type="protein sequence ID" value="PKU61675.1"/>
    <property type="molecule type" value="Genomic_DNA"/>
</dbReference>
<gene>
    <name evidence="2" type="ORF">MA16_Dca025750</name>
</gene>
<reference evidence="2 3" key="1">
    <citation type="journal article" date="2016" name="Sci. Rep.">
        <title>The Dendrobium catenatum Lindl. genome sequence provides insights into polysaccharide synthase, floral development and adaptive evolution.</title>
        <authorList>
            <person name="Zhang G.Q."/>
            <person name="Xu Q."/>
            <person name="Bian C."/>
            <person name="Tsai W.C."/>
            <person name="Yeh C.M."/>
            <person name="Liu K.W."/>
            <person name="Yoshida K."/>
            <person name="Zhang L.S."/>
            <person name="Chang S.B."/>
            <person name="Chen F."/>
            <person name="Shi Y."/>
            <person name="Su Y.Y."/>
            <person name="Zhang Y.Q."/>
            <person name="Chen L.J."/>
            <person name="Yin Y."/>
            <person name="Lin M."/>
            <person name="Huang H."/>
            <person name="Deng H."/>
            <person name="Wang Z.W."/>
            <person name="Zhu S.L."/>
            <person name="Zhao X."/>
            <person name="Deng C."/>
            <person name="Niu S.C."/>
            <person name="Huang J."/>
            <person name="Wang M."/>
            <person name="Liu G.H."/>
            <person name="Yang H.J."/>
            <person name="Xiao X.J."/>
            <person name="Hsiao Y.Y."/>
            <person name="Wu W.L."/>
            <person name="Chen Y.Y."/>
            <person name="Mitsuda N."/>
            <person name="Ohme-Takagi M."/>
            <person name="Luo Y.B."/>
            <person name="Van de Peer Y."/>
            <person name="Liu Z.J."/>
        </authorList>
    </citation>
    <scope>NUCLEOTIDE SEQUENCE [LARGE SCALE GENOMIC DNA]</scope>
    <source>
        <tissue evidence="2">The whole plant</tissue>
    </source>
</reference>
<keyword evidence="1" id="KW-0472">Membrane</keyword>
<sequence>MDMIWLWLSSLFYVLFSWWLNWKMTMLQPGYQLFLDGPFGQPGFAFLKDDDECNLFSHPLGWSFGNQGTHTSSWMILRPGRSTRALLF</sequence>